<sequence>THKAVNVPLGFSDIPGWSFHGGATSKIAVTEITPDNHALRLGFLSSKATHNRLYVPADAPCVRFDIQVLSPVQAGVLKVFIDTTAGAHFLLGTLNIPVETPGFETKAFILPPEAQNMIVTLSFELEGVGPLDGSIRLDNIAFGPPVVDIDTDSNNDGQINACDDPIEMQEPGRFVGVNKDYDRKPVVMDANGKPLRDCDYPIGQSRPLGEEDDLVLVKLNVPNISDWNGYTAVISATTLGGLMRLWEA</sequence>
<reference evidence="1" key="1">
    <citation type="journal article" date="2014" name="Front. Microbiol.">
        <title>High frequency of phylogenetically diverse reductive dehalogenase-homologous genes in deep subseafloor sedimentary metagenomes.</title>
        <authorList>
            <person name="Kawai M."/>
            <person name="Futagami T."/>
            <person name="Toyoda A."/>
            <person name="Takaki Y."/>
            <person name="Nishi S."/>
            <person name="Hori S."/>
            <person name="Arai W."/>
            <person name="Tsubouchi T."/>
            <person name="Morono Y."/>
            <person name="Uchiyama I."/>
            <person name="Ito T."/>
            <person name="Fujiyama A."/>
            <person name="Inagaki F."/>
            <person name="Takami H."/>
        </authorList>
    </citation>
    <scope>NUCLEOTIDE SEQUENCE</scope>
    <source>
        <strain evidence="1">Expedition CK06-06</strain>
    </source>
</reference>
<evidence type="ECO:0008006" key="2">
    <source>
        <dbReference type="Google" id="ProtNLM"/>
    </source>
</evidence>
<proteinExistence type="predicted"/>
<dbReference type="EMBL" id="BARS01045397">
    <property type="protein sequence ID" value="GAG32226.1"/>
    <property type="molecule type" value="Genomic_DNA"/>
</dbReference>
<protein>
    <recommendedName>
        <fullName evidence="2">MAM domain-containing protein</fullName>
    </recommendedName>
</protein>
<organism evidence="1">
    <name type="scientific">marine sediment metagenome</name>
    <dbReference type="NCBI Taxonomy" id="412755"/>
    <lineage>
        <taxon>unclassified sequences</taxon>
        <taxon>metagenomes</taxon>
        <taxon>ecological metagenomes</taxon>
    </lineage>
</organism>
<gene>
    <name evidence="1" type="ORF">S01H1_68451</name>
</gene>
<name>X0Y5T0_9ZZZZ</name>
<feature type="non-terminal residue" evidence="1">
    <location>
        <position position="248"/>
    </location>
</feature>
<comment type="caution">
    <text evidence="1">The sequence shown here is derived from an EMBL/GenBank/DDBJ whole genome shotgun (WGS) entry which is preliminary data.</text>
</comment>
<accession>X0Y5T0</accession>
<feature type="non-terminal residue" evidence="1">
    <location>
        <position position="1"/>
    </location>
</feature>
<evidence type="ECO:0000313" key="1">
    <source>
        <dbReference type="EMBL" id="GAG32226.1"/>
    </source>
</evidence>
<dbReference type="AlphaFoldDB" id="X0Y5T0"/>